<keyword evidence="7 10" id="KW-0862">Zinc</keyword>
<dbReference type="HAMAP" id="MF_01820">
    <property type="entry name" value="GTPase_RsgA"/>
    <property type="match status" value="1"/>
</dbReference>
<feature type="region of interest" description="Disordered" evidence="11">
    <location>
        <begin position="1"/>
        <end position="35"/>
    </location>
</feature>
<evidence type="ECO:0000256" key="11">
    <source>
        <dbReference type="SAM" id="MobiDB-lite"/>
    </source>
</evidence>
<feature type="binding site" evidence="10">
    <location>
        <begin position="242"/>
        <end position="250"/>
    </location>
    <ligand>
        <name>GTP</name>
        <dbReference type="ChEBI" id="CHEBI:37565"/>
    </ligand>
</feature>
<dbReference type="Proteomes" id="UP000665561">
    <property type="component" value="Unassembled WGS sequence"/>
</dbReference>
<gene>
    <name evidence="10 14" type="primary">rsgA</name>
    <name evidence="14" type="ORF">GT019_20070</name>
</gene>
<dbReference type="Gene3D" id="3.40.50.300">
    <property type="entry name" value="P-loop containing nucleotide triphosphate hydrolases"/>
    <property type="match status" value="1"/>
</dbReference>
<dbReference type="SUPFAM" id="SSF52540">
    <property type="entry name" value="P-loop containing nucleoside triphosphate hydrolases"/>
    <property type="match status" value="1"/>
</dbReference>
<keyword evidence="9 10" id="KW-0342">GTP-binding</keyword>
<evidence type="ECO:0000313" key="15">
    <source>
        <dbReference type="Proteomes" id="UP000665561"/>
    </source>
</evidence>
<dbReference type="PROSITE" id="PS51721">
    <property type="entry name" value="G_CP"/>
    <property type="match status" value="1"/>
</dbReference>
<evidence type="ECO:0000256" key="10">
    <source>
        <dbReference type="HAMAP-Rule" id="MF_01820"/>
    </source>
</evidence>
<comment type="subcellular location">
    <subcellularLocation>
        <location evidence="10">Cytoplasm</location>
    </subcellularLocation>
</comment>
<evidence type="ECO:0000256" key="3">
    <source>
        <dbReference type="ARBA" id="ARBA00022723"/>
    </source>
</evidence>
<feature type="domain" description="CP-type G" evidence="13">
    <location>
        <begin position="145"/>
        <end position="300"/>
    </location>
</feature>
<sequence length="398" mass="43473">MPNGHSASPDLEQQSEQPTNFGECRDADNINAGNAAASDPTLRALGWSSQWQHLFDAAPKPIGGLVPARVTAQFTNQYRIGAGEGEFSAEVSGKFQFQAASRSDFPAVGDWVVAQPLPGERRAVIHGVLPRRTAMIRRAAGSVPEEQVIGTNIDILFIVNALNGDYNVRKIERYLVAAWESGSAPIVLLTKADLCEDVQSRIAEVASAAPGVPVHAVSAIEDQGRQALLPYLQPGRTIAVTGSSGAGKSTLLNWLAGEERQTVQGVREDDARGRHTTTHRELFPLPGGFIMMDTPGMRELQLWESESGWQEAFAEIEALAASCRFRDCRHEAELGCAVKNALRDGTLDEHRYASYKKTGRELARQARKEKSVTMRAKKSADKRQGARTNDVRRSMEQD</sequence>
<evidence type="ECO:0000256" key="5">
    <source>
        <dbReference type="ARBA" id="ARBA00022741"/>
    </source>
</evidence>
<keyword evidence="2 10" id="KW-0690">Ribosome biogenesis</keyword>
<dbReference type="PANTHER" id="PTHR32120">
    <property type="entry name" value="SMALL RIBOSOMAL SUBUNIT BIOGENESIS GTPASE RSGA"/>
    <property type="match status" value="1"/>
</dbReference>
<dbReference type="InterPro" id="IPR010914">
    <property type="entry name" value="RsgA_GTPase_dom"/>
</dbReference>
<keyword evidence="15" id="KW-1185">Reference proteome</keyword>
<dbReference type="InterPro" id="IPR030378">
    <property type="entry name" value="G_CP_dom"/>
</dbReference>
<evidence type="ECO:0000256" key="1">
    <source>
        <dbReference type="ARBA" id="ARBA00022490"/>
    </source>
</evidence>
<dbReference type="Gene3D" id="1.10.40.50">
    <property type="entry name" value="Probable gtpase engc, domain 3"/>
    <property type="match status" value="1"/>
</dbReference>
<organism evidence="14 15">
    <name type="scientific">Paenibacillus glycinis</name>
    <dbReference type="NCBI Taxonomy" id="2697035"/>
    <lineage>
        <taxon>Bacteria</taxon>
        <taxon>Bacillati</taxon>
        <taxon>Bacillota</taxon>
        <taxon>Bacilli</taxon>
        <taxon>Bacillales</taxon>
        <taxon>Paenibacillaceae</taxon>
        <taxon>Paenibacillus</taxon>
    </lineage>
</organism>
<dbReference type="InterPro" id="IPR027417">
    <property type="entry name" value="P-loop_NTPase"/>
</dbReference>
<feature type="binding site" evidence="10">
    <location>
        <position position="328"/>
    </location>
    <ligand>
        <name>Zn(2+)</name>
        <dbReference type="ChEBI" id="CHEBI:29105"/>
    </ligand>
</feature>
<dbReference type="InterPro" id="IPR004881">
    <property type="entry name" value="Ribosome_biogen_GTPase_RsgA"/>
</dbReference>
<keyword evidence="5 10" id="KW-0547">Nucleotide-binding</keyword>
<feature type="compositionally biased region" description="Polar residues" evidence="11">
    <location>
        <begin position="11"/>
        <end position="20"/>
    </location>
</feature>
<comment type="subunit">
    <text evidence="10">Monomer. Associates with 30S ribosomal subunit, binds 16S rRNA.</text>
</comment>
<dbReference type="EMBL" id="JAAAMV010000019">
    <property type="protein sequence ID" value="NBD26178.1"/>
    <property type="molecule type" value="Genomic_DNA"/>
</dbReference>
<comment type="cofactor">
    <cofactor evidence="10">
        <name>Zn(2+)</name>
        <dbReference type="ChEBI" id="CHEBI:29105"/>
    </cofactor>
    <text evidence="10">Binds 1 zinc ion per subunit.</text>
</comment>
<reference evidence="14 15" key="1">
    <citation type="submission" date="2020-01" db="EMBL/GenBank/DDBJ databases">
        <title>Paenibacillus soybeanensis sp. nov. isolated from the nodules of soybean (Glycine max(L.) Merr).</title>
        <authorList>
            <person name="Wang H."/>
        </authorList>
    </citation>
    <scope>NUCLEOTIDE SEQUENCE [LARGE SCALE GENOMIC DNA]</scope>
    <source>
        <strain evidence="14 15">T1</strain>
    </source>
</reference>
<feature type="region of interest" description="Disordered" evidence="11">
    <location>
        <begin position="358"/>
        <end position="398"/>
    </location>
</feature>
<feature type="binding site" evidence="10">
    <location>
        <position position="323"/>
    </location>
    <ligand>
        <name>Zn(2+)</name>
        <dbReference type="ChEBI" id="CHEBI:29105"/>
    </ligand>
</feature>
<comment type="similarity">
    <text evidence="10">Belongs to the TRAFAC class YlqF/YawG GTPase family. RsgA subfamily.</text>
</comment>
<dbReference type="EC" id="3.6.1.-" evidence="10"/>
<keyword evidence="1 10" id="KW-0963">Cytoplasm</keyword>
<dbReference type="NCBIfam" id="TIGR00157">
    <property type="entry name" value="ribosome small subunit-dependent GTPase A"/>
    <property type="match status" value="1"/>
</dbReference>
<evidence type="ECO:0000256" key="2">
    <source>
        <dbReference type="ARBA" id="ARBA00022517"/>
    </source>
</evidence>
<evidence type="ECO:0000259" key="13">
    <source>
        <dbReference type="PROSITE" id="PS51721"/>
    </source>
</evidence>
<evidence type="ECO:0000259" key="12">
    <source>
        <dbReference type="PROSITE" id="PS50936"/>
    </source>
</evidence>
<name>A0ABW9XUN2_9BACL</name>
<evidence type="ECO:0000256" key="9">
    <source>
        <dbReference type="ARBA" id="ARBA00023134"/>
    </source>
</evidence>
<dbReference type="CDD" id="cd01854">
    <property type="entry name" value="YjeQ_EngC"/>
    <property type="match status" value="1"/>
</dbReference>
<keyword evidence="4 10" id="KW-0699">rRNA-binding</keyword>
<accession>A0ABW9XUN2</accession>
<evidence type="ECO:0000256" key="4">
    <source>
        <dbReference type="ARBA" id="ARBA00022730"/>
    </source>
</evidence>
<dbReference type="PROSITE" id="PS50936">
    <property type="entry name" value="ENGC_GTPASE"/>
    <property type="match status" value="1"/>
</dbReference>
<feature type="binding site" evidence="10">
    <location>
        <position position="336"/>
    </location>
    <ligand>
        <name>Zn(2+)</name>
        <dbReference type="ChEBI" id="CHEBI:29105"/>
    </ligand>
</feature>
<feature type="binding site" evidence="10">
    <location>
        <position position="330"/>
    </location>
    <ligand>
        <name>Zn(2+)</name>
        <dbReference type="ChEBI" id="CHEBI:29105"/>
    </ligand>
</feature>
<proteinExistence type="inferred from homology"/>
<keyword evidence="8 10" id="KW-0694">RNA-binding</keyword>
<keyword evidence="3 10" id="KW-0479">Metal-binding</keyword>
<protein>
    <recommendedName>
        <fullName evidence="10">Small ribosomal subunit biogenesis GTPase RsgA</fullName>
        <ecNumber evidence="10">3.6.1.-</ecNumber>
    </recommendedName>
</protein>
<dbReference type="PANTHER" id="PTHR32120:SF10">
    <property type="entry name" value="SMALL RIBOSOMAL SUBUNIT BIOGENESIS GTPASE RSGA"/>
    <property type="match status" value="1"/>
</dbReference>
<dbReference type="Pfam" id="PF03193">
    <property type="entry name" value="RsgA_GTPase"/>
    <property type="match status" value="1"/>
</dbReference>
<comment type="caution">
    <text evidence="14">The sequence shown here is derived from an EMBL/GenBank/DDBJ whole genome shotgun (WGS) entry which is preliminary data.</text>
</comment>
<evidence type="ECO:0000313" key="14">
    <source>
        <dbReference type="EMBL" id="NBD26178.1"/>
    </source>
</evidence>
<feature type="domain" description="EngC GTPase" evidence="12">
    <location>
        <begin position="151"/>
        <end position="298"/>
    </location>
</feature>
<comment type="function">
    <text evidence="10">One of several proteins that assist in the late maturation steps of the functional core of the 30S ribosomal subunit. Helps release RbfA from mature subunits. May play a role in the assembly of ribosomal proteins into the subunit. Circularly permuted GTPase that catalyzes slow GTP hydrolysis, GTPase activity is stimulated by the 30S ribosomal subunit.</text>
</comment>
<evidence type="ECO:0000256" key="6">
    <source>
        <dbReference type="ARBA" id="ARBA00022801"/>
    </source>
</evidence>
<keyword evidence="6 10" id="KW-0378">Hydrolase</keyword>
<evidence type="ECO:0000256" key="8">
    <source>
        <dbReference type="ARBA" id="ARBA00022884"/>
    </source>
</evidence>
<feature type="binding site" evidence="10">
    <location>
        <begin position="190"/>
        <end position="193"/>
    </location>
    <ligand>
        <name>GTP</name>
        <dbReference type="ChEBI" id="CHEBI:37565"/>
    </ligand>
</feature>
<evidence type="ECO:0000256" key="7">
    <source>
        <dbReference type="ARBA" id="ARBA00022833"/>
    </source>
</evidence>